<reference evidence="1" key="1">
    <citation type="submission" date="2021-01" db="EMBL/GenBank/DDBJ databases">
        <authorList>
            <person name="Corre E."/>
            <person name="Pelletier E."/>
            <person name="Niang G."/>
            <person name="Scheremetjew M."/>
            <person name="Finn R."/>
            <person name="Kale V."/>
            <person name="Holt S."/>
            <person name="Cochrane G."/>
            <person name="Meng A."/>
            <person name="Brown T."/>
            <person name="Cohen L."/>
        </authorList>
    </citation>
    <scope>NUCLEOTIDE SEQUENCE</scope>
    <source>
        <strain evidence="1">NIES-2562</strain>
    </source>
</reference>
<proteinExistence type="predicted"/>
<sequence>VVNSFAISILKKLFSLRSRVDPLLSLSYFYFHQLAKMVRAVVFVVVALVATASGQRLANLPEYLQGLSLDDATTFENCNPSLAKTQPGHIDVMWLTSDEHDVAPDNEYFQNVCEESEQIHVGLKGFLDFGRGGDTKLVGGELVATVRHKESGKLVAKKTFDACLLGACCEDPTSAPRGLDEKVCKMNYSPMRTTLAVDLPNVYQAEEELEFRLVAMGFVMQAAKGRRAKELFCVKKNIVVEKTCEKRGGEWVSHDEVPQPQLQDPHVQVESAAARRKATIGFDAAEYLAGTSAGRNLDLQGIPETEAN</sequence>
<accession>A0A7S3G0Z5</accession>
<protein>
    <submittedName>
        <fullName evidence="1">Uncharacterized protein</fullName>
    </submittedName>
</protein>
<dbReference type="AlphaFoldDB" id="A0A7S3G0Z5"/>
<dbReference type="EMBL" id="HBIB01003474">
    <property type="protein sequence ID" value="CAE0240009.1"/>
    <property type="molecule type" value="Transcribed_RNA"/>
</dbReference>
<name>A0A7S3G0Z5_9EUKA</name>
<organism evidence="1">
    <name type="scientific">Palpitomonas bilix</name>
    <dbReference type="NCBI Taxonomy" id="652834"/>
    <lineage>
        <taxon>Eukaryota</taxon>
        <taxon>Eukaryota incertae sedis</taxon>
    </lineage>
</organism>
<feature type="non-terminal residue" evidence="1">
    <location>
        <position position="1"/>
    </location>
</feature>
<gene>
    <name evidence="1" type="ORF">PBIL07802_LOCUS2161</name>
</gene>
<evidence type="ECO:0000313" key="1">
    <source>
        <dbReference type="EMBL" id="CAE0240009.1"/>
    </source>
</evidence>